<dbReference type="GO" id="GO:0005813">
    <property type="term" value="C:centrosome"/>
    <property type="evidence" value="ECO:0007669"/>
    <property type="project" value="TreeGrafter"/>
</dbReference>
<dbReference type="InterPro" id="IPR027886">
    <property type="entry name" value="SPMIP4"/>
</dbReference>
<name>A0AA88YIY1_PINIB</name>
<accession>A0AA88YIY1</accession>
<reference evidence="2" key="1">
    <citation type="submission" date="2019-08" db="EMBL/GenBank/DDBJ databases">
        <title>The improved chromosome-level genome for the pearl oyster Pinctada fucata martensii using PacBio sequencing and Hi-C.</title>
        <authorList>
            <person name="Zheng Z."/>
        </authorList>
    </citation>
    <scope>NUCLEOTIDE SEQUENCE</scope>
    <source>
        <strain evidence="2">ZZ-2019</strain>
        <tissue evidence="2">Adductor muscle</tissue>
    </source>
</reference>
<dbReference type="AlphaFoldDB" id="A0AA88YIY1"/>
<dbReference type="PANTHER" id="PTHR31393">
    <property type="entry name" value="C5ORF31"/>
    <property type="match status" value="1"/>
</dbReference>
<organism evidence="2 3">
    <name type="scientific">Pinctada imbricata</name>
    <name type="common">Atlantic pearl-oyster</name>
    <name type="synonym">Pinctada martensii</name>
    <dbReference type="NCBI Taxonomy" id="66713"/>
    <lineage>
        <taxon>Eukaryota</taxon>
        <taxon>Metazoa</taxon>
        <taxon>Spiralia</taxon>
        <taxon>Lophotrochozoa</taxon>
        <taxon>Mollusca</taxon>
        <taxon>Bivalvia</taxon>
        <taxon>Autobranchia</taxon>
        <taxon>Pteriomorphia</taxon>
        <taxon>Pterioida</taxon>
        <taxon>Pterioidea</taxon>
        <taxon>Pteriidae</taxon>
        <taxon>Pinctada</taxon>
    </lineage>
</organism>
<dbReference type="Proteomes" id="UP001186944">
    <property type="component" value="Unassembled WGS sequence"/>
</dbReference>
<feature type="region of interest" description="Disordered" evidence="1">
    <location>
        <begin position="620"/>
        <end position="704"/>
    </location>
</feature>
<sequence length="815" mass="94257">MTSLELFPPVDHTPKVPKEWGTGKLKEDVNIWIPGPPTWQYKGEPIDQFYTLTQLKLSNVRTNDELDILINKEFPADHPYSSHMSRYAMFPNYNASEDPKRGVQARREQPINAEMPATAYDVQIVHKTKGYGDRREIQALPKESEKTALEWQGEDGFNQLVKVHGGRQQFYPIPPKTVCPNLQDRPADAKLSDKTANALRNVERNQWKTTYDLENTGIGPANPMKLDNLADKQNVYDTFGVTDDKLYPRSINTFDPPRPFEGRIARRIIPRPPPQKIDEDEEDTGYLRMKTLREREEHRLLNGTDYRNLPDTSEPDNRFSQLRWKEMNDEFHPDPNLEKVGGVQERQPIVNIPYPQVVDKPPYTEENYLESTKQRQDDMFQQIEAQNRYGVLESEKPSHDITALNHKLKKVMEDEQPRTFYGHEGKFNEERAGLYKTSYSPERMAHSMSDRETSGPEIMNTLHSHVDALNLPTKLSYEVNDALRFSKTHFTSTPNLAADKRDGREVLEPLQNLKNMQKSLLQPTIENARIKVQEGGTILKESEMGSKYNTRKFLQEYDLPKYGRSEPLNLMSIENQNLNNVRNAASLKHQGKSVTFNDNMTVASSREDGKFRIISAPTRGLGDMEEDETSNERKPNTIQYRSTQAEWKKENENHSPTGKGRRRPQPTFLLPDQKPIIEERRHPLADDELSPRRRTRRPATSLDATEYRDEFRSLSSNVAPSNLRHSYTFATAYENQFPAYNHIGYKEDPRFNWEPGCGKPRPQTNLLRIQDSFSKSEIRKKFHDQFPEMNSDLRMNIISGKKHSFGGMNCQILHG</sequence>
<evidence type="ECO:0000313" key="2">
    <source>
        <dbReference type="EMBL" id="KAK3106034.1"/>
    </source>
</evidence>
<dbReference type="EMBL" id="VSWD01000003">
    <property type="protein sequence ID" value="KAK3106034.1"/>
    <property type="molecule type" value="Genomic_DNA"/>
</dbReference>
<proteinExistence type="predicted"/>
<evidence type="ECO:0000313" key="3">
    <source>
        <dbReference type="Proteomes" id="UP001186944"/>
    </source>
</evidence>
<keyword evidence="3" id="KW-1185">Reference proteome</keyword>
<feature type="compositionally biased region" description="Basic and acidic residues" evidence="1">
    <location>
        <begin position="675"/>
        <end position="691"/>
    </location>
</feature>
<dbReference type="PANTHER" id="PTHR31393:SF2">
    <property type="entry name" value="CHROMOSOME 7 OPEN READING FRAME 31"/>
    <property type="match status" value="1"/>
</dbReference>
<comment type="caution">
    <text evidence="2">The sequence shown here is derived from an EMBL/GenBank/DDBJ whole genome shotgun (WGS) entry which is preliminary data.</text>
</comment>
<evidence type="ECO:0000256" key="1">
    <source>
        <dbReference type="SAM" id="MobiDB-lite"/>
    </source>
</evidence>
<dbReference type="Pfam" id="PF15093">
    <property type="entry name" value="SPMIP4-like"/>
    <property type="match status" value="1"/>
</dbReference>
<protein>
    <submittedName>
        <fullName evidence="2">Uncharacterized protein</fullName>
    </submittedName>
</protein>
<feature type="compositionally biased region" description="Polar residues" evidence="1">
    <location>
        <begin position="636"/>
        <end position="645"/>
    </location>
</feature>
<gene>
    <name evidence="2" type="ORF">FSP39_011375</name>
</gene>